<dbReference type="InterPro" id="IPR036986">
    <property type="entry name" value="S4_RNA-bd_sf"/>
</dbReference>
<comment type="subunit">
    <text evidence="7">Part of the 30S ribosomal subunit. Contacts protein S5. The interaction surface between S4 and S5 is involved in control of translational fidelity.</text>
</comment>
<organism evidence="10 11">
    <name type="scientific">Halobacteriovorax vibrionivorans</name>
    <dbReference type="NCBI Taxonomy" id="2152716"/>
    <lineage>
        <taxon>Bacteria</taxon>
        <taxon>Pseudomonadati</taxon>
        <taxon>Bdellovibrionota</taxon>
        <taxon>Bacteriovoracia</taxon>
        <taxon>Bacteriovoracales</taxon>
        <taxon>Halobacteriovoraceae</taxon>
        <taxon>Halobacteriovorax</taxon>
    </lineage>
</organism>
<dbReference type="EMBL" id="QDKL01000002">
    <property type="protein sequence ID" value="RZF21319.1"/>
    <property type="molecule type" value="Genomic_DNA"/>
</dbReference>
<evidence type="ECO:0000256" key="7">
    <source>
        <dbReference type="HAMAP-Rule" id="MF_01306"/>
    </source>
</evidence>
<reference evidence="11" key="1">
    <citation type="journal article" date="2019" name="Int. J. Syst. Evol. Microbiol.">
        <title>Halobacteriovorax valvorus sp. nov., a novel prokaryotic predator isolated from coastal seawater of China.</title>
        <authorList>
            <person name="Chen M.-X."/>
        </authorList>
    </citation>
    <scope>NUCLEOTIDE SEQUENCE [LARGE SCALE GENOMIC DNA]</scope>
    <source>
        <strain evidence="11">BL9</strain>
    </source>
</reference>
<evidence type="ECO:0000313" key="10">
    <source>
        <dbReference type="EMBL" id="RZF21319.1"/>
    </source>
</evidence>
<comment type="function">
    <text evidence="7">One of the primary rRNA binding proteins, it binds directly to 16S rRNA where it nucleates assembly of the body of the 30S subunit.</text>
</comment>
<keyword evidence="2 7" id="KW-0699">rRNA-binding</keyword>
<dbReference type="PROSITE" id="PS50889">
    <property type="entry name" value="S4"/>
    <property type="match status" value="1"/>
</dbReference>
<dbReference type="InterPro" id="IPR005709">
    <property type="entry name" value="Ribosomal_uS4_bac-type"/>
</dbReference>
<keyword evidence="11" id="KW-1185">Reference proteome</keyword>
<sequence length="210" mass="23560">MAKSTTARSRFKIQRALGVELPGLGKGGALARRPYGPGVHGNKRKKISDYAVRLKEKQKLVFHYGLREKQLVTYVKQAKKNTAGKPWMEVLLTNLESRLNNVVFRLGFAPSMMAASQMVSHGQVQVNGKKVDRSSYIVKEGDVVTLTEKGYNNQLYKQTQESPRFAAVPACYNVEGSDKKKATMVAAPLESDVPFDFNSQLVIEYYWKVK</sequence>
<comment type="function">
    <text evidence="7">With S5 and S12 plays an important role in translational accuracy.</text>
</comment>
<name>A0ABY0IFM0_9BACT</name>
<dbReference type="InterPro" id="IPR022801">
    <property type="entry name" value="Ribosomal_uS4"/>
</dbReference>
<dbReference type="InterPro" id="IPR002942">
    <property type="entry name" value="S4_RNA-bd"/>
</dbReference>
<evidence type="ECO:0000256" key="3">
    <source>
        <dbReference type="ARBA" id="ARBA00022884"/>
    </source>
</evidence>
<protein>
    <recommendedName>
        <fullName evidence="6 7">Small ribosomal subunit protein uS4</fullName>
    </recommendedName>
</protein>
<dbReference type="NCBIfam" id="NF003717">
    <property type="entry name" value="PRK05327.1"/>
    <property type="match status" value="1"/>
</dbReference>
<evidence type="ECO:0000256" key="1">
    <source>
        <dbReference type="ARBA" id="ARBA00007465"/>
    </source>
</evidence>
<proteinExistence type="inferred from homology"/>
<dbReference type="InterPro" id="IPR001912">
    <property type="entry name" value="Ribosomal_uS4_N"/>
</dbReference>
<dbReference type="SMART" id="SM01390">
    <property type="entry name" value="Ribosomal_S4"/>
    <property type="match status" value="1"/>
</dbReference>
<evidence type="ECO:0000256" key="6">
    <source>
        <dbReference type="ARBA" id="ARBA00035254"/>
    </source>
</evidence>
<dbReference type="GO" id="GO:0005840">
    <property type="term" value="C:ribosome"/>
    <property type="evidence" value="ECO:0007669"/>
    <property type="project" value="UniProtKB-KW"/>
</dbReference>
<gene>
    <name evidence="7 10" type="primary">rpsD</name>
    <name evidence="10" type="ORF">DAY19_06435</name>
</gene>
<dbReference type="Gene3D" id="3.10.290.10">
    <property type="entry name" value="RNA-binding S4 domain"/>
    <property type="match status" value="1"/>
</dbReference>
<comment type="similarity">
    <text evidence="1 7">Belongs to the universal ribosomal protein uS4 family.</text>
</comment>
<evidence type="ECO:0000259" key="9">
    <source>
        <dbReference type="SMART" id="SM01390"/>
    </source>
</evidence>
<feature type="domain" description="Small ribosomal subunit protein uS4 N-terminal" evidence="9">
    <location>
        <begin position="8"/>
        <end position="96"/>
    </location>
</feature>
<evidence type="ECO:0000313" key="11">
    <source>
        <dbReference type="Proteomes" id="UP000443582"/>
    </source>
</evidence>
<evidence type="ECO:0000256" key="4">
    <source>
        <dbReference type="ARBA" id="ARBA00022980"/>
    </source>
</evidence>
<dbReference type="RefSeq" id="WP_114706387.1">
    <property type="nucleotide sequence ID" value="NZ_QDKL01000002.1"/>
</dbReference>
<evidence type="ECO:0000259" key="8">
    <source>
        <dbReference type="SMART" id="SM00363"/>
    </source>
</evidence>
<evidence type="ECO:0000256" key="2">
    <source>
        <dbReference type="ARBA" id="ARBA00022730"/>
    </source>
</evidence>
<keyword evidence="3 7" id="KW-0694">RNA-binding</keyword>
<dbReference type="PANTHER" id="PTHR11831:SF4">
    <property type="entry name" value="SMALL RIBOSOMAL SUBUNIT PROTEIN US4M"/>
    <property type="match status" value="1"/>
</dbReference>
<comment type="caution">
    <text evidence="10">The sequence shown here is derived from an EMBL/GenBank/DDBJ whole genome shotgun (WGS) entry which is preliminary data.</text>
</comment>
<dbReference type="Gene3D" id="1.10.1050.10">
    <property type="entry name" value="Ribosomal Protein S4 Delta 41, Chain A, domain 1"/>
    <property type="match status" value="1"/>
</dbReference>
<keyword evidence="4 7" id="KW-0689">Ribosomal protein</keyword>
<dbReference type="SUPFAM" id="SSF55174">
    <property type="entry name" value="Alpha-L RNA-binding motif"/>
    <property type="match status" value="1"/>
</dbReference>
<feature type="domain" description="RNA-binding S4" evidence="8">
    <location>
        <begin position="97"/>
        <end position="160"/>
    </location>
</feature>
<evidence type="ECO:0000256" key="5">
    <source>
        <dbReference type="ARBA" id="ARBA00023274"/>
    </source>
</evidence>
<dbReference type="Pfam" id="PF01479">
    <property type="entry name" value="S4"/>
    <property type="match status" value="1"/>
</dbReference>
<dbReference type="NCBIfam" id="TIGR01017">
    <property type="entry name" value="rpsD_bact"/>
    <property type="match status" value="1"/>
</dbReference>
<keyword evidence="5 7" id="KW-0687">Ribonucleoprotein</keyword>
<dbReference type="PANTHER" id="PTHR11831">
    <property type="entry name" value="30S 40S RIBOSOMAL PROTEIN"/>
    <property type="match status" value="1"/>
</dbReference>
<dbReference type="Proteomes" id="UP000443582">
    <property type="component" value="Unassembled WGS sequence"/>
</dbReference>
<dbReference type="HAMAP" id="MF_01306_B">
    <property type="entry name" value="Ribosomal_uS4_B"/>
    <property type="match status" value="1"/>
</dbReference>
<accession>A0ABY0IFM0</accession>
<dbReference type="Pfam" id="PF00163">
    <property type="entry name" value="Ribosomal_S4"/>
    <property type="match status" value="1"/>
</dbReference>
<dbReference type="SMART" id="SM00363">
    <property type="entry name" value="S4"/>
    <property type="match status" value="1"/>
</dbReference>
<dbReference type="CDD" id="cd00165">
    <property type="entry name" value="S4"/>
    <property type="match status" value="1"/>
</dbReference>